<evidence type="ECO:0000313" key="1">
    <source>
        <dbReference type="EMBL" id="ALX04997.1"/>
    </source>
</evidence>
<evidence type="ECO:0000313" key="2">
    <source>
        <dbReference type="Proteomes" id="UP000067689"/>
    </source>
</evidence>
<dbReference type="Proteomes" id="UP000067689">
    <property type="component" value="Chromosome"/>
</dbReference>
<gene>
    <name evidence="1" type="ORF">AERYTH_09920</name>
</gene>
<proteinExistence type="predicted"/>
<protein>
    <submittedName>
        <fullName evidence="1">Uncharacterized protein</fullName>
    </submittedName>
</protein>
<sequence length="412" mass="45852">MRSVGADGPRTGQLIRWEYRTSSNGPWVSTDAVAVREDGLAVPPPVEASLGETGRGHVRSLVLVKDTWHYLDASVFYHPSRAALLREASVQISEPTTKKWSHGVDVLGLSPLYEVADESGACAEAPARDVQLEVWATHGITGQRTLLGRVDVNRRVWSLMTYPPTTGPFSLTVEQVRAGQRRQVADTANVTLVPDDTRLGVTVPEARAHSLGRRRQDVWWMPRGTRFTLVVTQHQQYWRPVELDGASRIVTARFRAWGARAATTLSDIVLTRGTDFRIGRQDHVIRGGGHVELASAVTATESAGRVGADVRLLPRPSFPSRTTRARAYHPVTRTVTVKDGAGLKAWLELRTRDGWSPAGRERTIGKDGRVRLRLDNDTRRTRQYRLTIWAPSYGGGLEQIMVARGRWTIRNR</sequence>
<keyword evidence="2" id="KW-1185">Reference proteome</keyword>
<organism evidence="1 2">
    <name type="scientific">Aeromicrobium erythreum</name>
    <dbReference type="NCBI Taxonomy" id="2041"/>
    <lineage>
        <taxon>Bacteria</taxon>
        <taxon>Bacillati</taxon>
        <taxon>Actinomycetota</taxon>
        <taxon>Actinomycetes</taxon>
        <taxon>Propionibacteriales</taxon>
        <taxon>Nocardioidaceae</taxon>
        <taxon>Aeromicrobium</taxon>
    </lineage>
</organism>
<dbReference type="KEGG" id="aer:AERYTH_09920"/>
<dbReference type="AlphaFoldDB" id="A0A0U4CHY4"/>
<name>A0A0U4CHY4_9ACTN</name>
<dbReference type="PATRIC" id="fig|2041.4.peg.2074"/>
<accession>A0A0U4CHY4</accession>
<dbReference type="EMBL" id="CP011502">
    <property type="protein sequence ID" value="ALX04997.1"/>
    <property type="molecule type" value="Genomic_DNA"/>
</dbReference>
<reference evidence="1 2" key="1">
    <citation type="journal article" date="1991" name="Int. J. Syst. Bacteriol.">
        <title>Description of the erythromycin-producing bacterium Arthrobacter sp. strain NRRL B-3381 as Aeromicrobium erythreum gen. nov., sp. nov.</title>
        <authorList>
            <person name="Miller E.S."/>
            <person name="Woese C.R."/>
            <person name="Brenner S."/>
        </authorList>
    </citation>
    <scope>NUCLEOTIDE SEQUENCE [LARGE SCALE GENOMIC DNA]</scope>
    <source>
        <strain evidence="1 2">AR18</strain>
    </source>
</reference>
<dbReference type="STRING" id="2041.AERYTH_09920"/>